<evidence type="ECO:0000256" key="12">
    <source>
        <dbReference type="PROSITE-ProRule" id="PRU01384"/>
    </source>
</evidence>
<dbReference type="SMART" id="SM00434">
    <property type="entry name" value="TOP4c"/>
    <property type="match status" value="1"/>
</dbReference>
<comment type="similarity">
    <text evidence="4 13">Belongs to the type II topoisomerase family.</text>
</comment>
<dbReference type="InterPro" id="IPR031660">
    <property type="entry name" value="TOPRIM_C"/>
</dbReference>
<organism evidence="18 19">
    <name type="scientific">Cyanidioschyzon merolae (strain NIES-3377 / 10D)</name>
    <name type="common">Unicellular red alga</name>
    <dbReference type="NCBI Taxonomy" id="280699"/>
    <lineage>
        <taxon>Eukaryota</taxon>
        <taxon>Rhodophyta</taxon>
        <taxon>Bangiophyceae</taxon>
        <taxon>Cyanidiales</taxon>
        <taxon>Cyanidiaceae</taxon>
        <taxon>Cyanidioschyzon</taxon>
    </lineage>
</organism>
<dbReference type="PANTHER" id="PTHR10169">
    <property type="entry name" value="DNA TOPOISOMERASE/GYRASE"/>
    <property type="match status" value="1"/>
</dbReference>
<dbReference type="Gene3D" id="3.40.50.670">
    <property type="match status" value="1"/>
</dbReference>
<dbReference type="STRING" id="280699.M1VDM3"/>
<proteinExistence type="inferred from homology"/>
<evidence type="ECO:0000256" key="6">
    <source>
        <dbReference type="ARBA" id="ARBA00022741"/>
    </source>
</evidence>
<comment type="subunit">
    <text evidence="13">Homodimer.</text>
</comment>
<dbReference type="PRINTS" id="PR00418">
    <property type="entry name" value="TPI2FAMILY"/>
</dbReference>
<dbReference type="Proteomes" id="UP000007014">
    <property type="component" value="Chromosome 12"/>
</dbReference>
<dbReference type="HOGENOM" id="CLU_001935_1_1_1"/>
<dbReference type="OMA" id="NMHAFNA"/>
<dbReference type="GO" id="GO:0005634">
    <property type="term" value="C:nucleus"/>
    <property type="evidence" value="ECO:0007669"/>
    <property type="project" value="TreeGrafter"/>
</dbReference>
<dbReference type="GO" id="GO:0006265">
    <property type="term" value="P:DNA topological change"/>
    <property type="evidence" value="ECO:0007669"/>
    <property type="project" value="UniProtKB-UniRule"/>
</dbReference>
<feature type="region of interest" description="Disordered" evidence="15">
    <location>
        <begin position="1180"/>
        <end position="1200"/>
    </location>
</feature>
<dbReference type="SMART" id="SM00433">
    <property type="entry name" value="TOP2c"/>
    <property type="match status" value="1"/>
</dbReference>
<evidence type="ECO:0000313" key="19">
    <source>
        <dbReference type="Proteomes" id="UP000007014"/>
    </source>
</evidence>
<dbReference type="InterPro" id="IPR018522">
    <property type="entry name" value="TopoIIA_CS"/>
</dbReference>
<dbReference type="InterPro" id="IPR013759">
    <property type="entry name" value="Topo_IIA_B_C"/>
</dbReference>
<dbReference type="InterPro" id="IPR050634">
    <property type="entry name" value="DNA_Topoisomerase_II"/>
</dbReference>
<dbReference type="InterPro" id="IPR020568">
    <property type="entry name" value="Ribosomal_Su5_D2-typ_SF"/>
</dbReference>
<keyword evidence="5" id="KW-0479">Metal-binding</keyword>
<dbReference type="RefSeq" id="XP_005536933.1">
    <property type="nucleotide sequence ID" value="XM_005536876.1"/>
</dbReference>
<evidence type="ECO:0000256" key="2">
    <source>
        <dbReference type="ARBA" id="ARBA00001913"/>
    </source>
</evidence>
<dbReference type="KEGG" id="cme:CYME_CML330C"/>
<evidence type="ECO:0000259" key="17">
    <source>
        <dbReference type="PROSITE" id="PS52040"/>
    </source>
</evidence>
<feature type="domain" description="Toprim" evidence="16">
    <location>
        <begin position="486"/>
        <end position="607"/>
    </location>
</feature>
<comment type="cofactor">
    <cofactor evidence="3">
        <name>Mg(2+)</name>
        <dbReference type="ChEBI" id="CHEBI:18420"/>
    </cofactor>
</comment>
<evidence type="ECO:0000259" key="16">
    <source>
        <dbReference type="PROSITE" id="PS50880"/>
    </source>
</evidence>
<evidence type="ECO:0000313" key="18">
    <source>
        <dbReference type="EMBL" id="BAM80897.1"/>
    </source>
</evidence>
<keyword evidence="8" id="KW-0460">Magnesium</keyword>
<dbReference type="EMBL" id="AP006494">
    <property type="protein sequence ID" value="BAM80897.1"/>
    <property type="molecule type" value="Genomic_DNA"/>
</dbReference>
<dbReference type="InterPro" id="IPR001241">
    <property type="entry name" value="Topo_IIA"/>
</dbReference>
<dbReference type="InterPro" id="IPR006171">
    <property type="entry name" value="TOPRIM_dom"/>
</dbReference>
<comment type="function">
    <text evidence="13">Control of topological states of DNA by transient breakage and subsequent rejoining of DNA strands. Topoisomerase II makes double-strand breaks.</text>
</comment>
<dbReference type="GO" id="GO:0000712">
    <property type="term" value="P:resolution of meiotic recombination intermediates"/>
    <property type="evidence" value="ECO:0007669"/>
    <property type="project" value="TreeGrafter"/>
</dbReference>
<dbReference type="GO" id="GO:0000819">
    <property type="term" value="P:sister chromatid segregation"/>
    <property type="evidence" value="ECO:0007669"/>
    <property type="project" value="TreeGrafter"/>
</dbReference>
<dbReference type="Gene3D" id="3.30.1360.40">
    <property type="match status" value="1"/>
</dbReference>
<evidence type="ECO:0000256" key="14">
    <source>
        <dbReference type="SAM" id="Coils"/>
    </source>
</evidence>
<keyword evidence="14" id="KW-0175">Coiled coil</keyword>
<feature type="active site" description="O-(5'-phospho-DNA)-tyrosine intermediate" evidence="12">
    <location>
        <position position="840"/>
    </location>
</feature>
<dbReference type="InterPro" id="IPR003594">
    <property type="entry name" value="HATPase_dom"/>
</dbReference>
<dbReference type="Pfam" id="PF00204">
    <property type="entry name" value="DNA_gyraseB"/>
    <property type="match status" value="1"/>
</dbReference>
<dbReference type="PRINTS" id="PR01158">
    <property type="entry name" value="TOPISMRASEII"/>
</dbReference>
<comment type="catalytic activity">
    <reaction evidence="1 12 13">
        <text>ATP-dependent breakage, passage and rejoining of double-stranded DNA.</text>
        <dbReference type="EC" id="5.6.2.2"/>
    </reaction>
</comment>
<dbReference type="EC" id="5.6.2.2" evidence="13"/>
<dbReference type="PROSITE" id="PS50880">
    <property type="entry name" value="TOPRIM"/>
    <property type="match status" value="1"/>
</dbReference>
<dbReference type="GO" id="GO:0046872">
    <property type="term" value="F:metal ion binding"/>
    <property type="evidence" value="ECO:0007669"/>
    <property type="project" value="UniProtKB-KW"/>
</dbReference>
<dbReference type="InterPro" id="IPR014721">
    <property type="entry name" value="Ribsml_uS5_D2-typ_fold_subgr"/>
</dbReference>
<dbReference type="GO" id="GO:0003918">
    <property type="term" value="F:DNA topoisomerase type II (double strand cut, ATP-hydrolyzing) activity"/>
    <property type="evidence" value="ECO:0007669"/>
    <property type="project" value="UniProtKB-UniRule"/>
</dbReference>
<keyword evidence="10 12" id="KW-0238">DNA-binding</keyword>
<dbReference type="GO" id="GO:0005524">
    <property type="term" value="F:ATP binding"/>
    <property type="evidence" value="ECO:0007669"/>
    <property type="project" value="UniProtKB-UniRule"/>
</dbReference>
<dbReference type="PROSITE" id="PS52040">
    <property type="entry name" value="TOPO_IIA"/>
    <property type="match status" value="1"/>
</dbReference>
<accession>M1VDM3</accession>
<dbReference type="GeneID" id="16994769"/>
<evidence type="ECO:0000256" key="8">
    <source>
        <dbReference type="ARBA" id="ARBA00022842"/>
    </source>
</evidence>
<keyword evidence="6 13" id="KW-0547">Nucleotide-binding</keyword>
<dbReference type="Pfam" id="PF01751">
    <property type="entry name" value="Toprim"/>
    <property type="match status" value="1"/>
</dbReference>
<keyword evidence="19" id="KW-1185">Reference proteome</keyword>
<dbReference type="InterPro" id="IPR013757">
    <property type="entry name" value="Topo_IIA_A_a_sf"/>
</dbReference>
<protein>
    <recommendedName>
        <fullName evidence="13">DNA topoisomerase 2</fullName>
        <ecNumber evidence="13">5.6.2.2</ecNumber>
    </recommendedName>
</protein>
<evidence type="ECO:0000256" key="15">
    <source>
        <dbReference type="SAM" id="MobiDB-lite"/>
    </source>
</evidence>
<dbReference type="eggNOG" id="KOG0355">
    <property type="taxonomic scope" value="Eukaryota"/>
</dbReference>
<dbReference type="Pfam" id="PF00521">
    <property type="entry name" value="DNA_topoisoIV"/>
    <property type="match status" value="1"/>
</dbReference>
<reference evidence="18 19" key="1">
    <citation type="journal article" date="2004" name="Nature">
        <title>Genome sequence of the ultrasmall unicellular red alga Cyanidioschyzon merolae 10D.</title>
        <authorList>
            <person name="Matsuzaki M."/>
            <person name="Misumi O."/>
            <person name="Shin-i T."/>
            <person name="Maruyama S."/>
            <person name="Takahara M."/>
            <person name="Miyagishima S."/>
            <person name="Mori T."/>
            <person name="Nishida K."/>
            <person name="Yagisawa F."/>
            <person name="Nishida K."/>
            <person name="Yoshida Y."/>
            <person name="Nishimura Y."/>
            <person name="Nakao S."/>
            <person name="Kobayashi T."/>
            <person name="Momoyama Y."/>
            <person name="Higashiyama T."/>
            <person name="Minoda A."/>
            <person name="Sano M."/>
            <person name="Nomoto H."/>
            <person name="Oishi K."/>
            <person name="Hayashi H."/>
            <person name="Ohta F."/>
            <person name="Nishizaka S."/>
            <person name="Haga S."/>
            <person name="Miura S."/>
            <person name="Morishita T."/>
            <person name="Kabeya Y."/>
            <person name="Terasawa K."/>
            <person name="Suzuki Y."/>
            <person name="Ishii Y."/>
            <person name="Asakawa S."/>
            <person name="Takano H."/>
            <person name="Ohta N."/>
            <person name="Kuroiwa H."/>
            <person name="Tanaka K."/>
            <person name="Shimizu N."/>
            <person name="Sugano S."/>
            <person name="Sato N."/>
            <person name="Nozaki H."/>
            <person name="Ogasawara N."/>
            <person name="Kohara Y."/>
            <person name="Kuroiwa T."/>
        </authorList>
    </citation>
    <scope>NUCLEOTIDE SEQUENCE [LARGE SCALE GENOMIC DNA]</scope>
    <source>
        <strain evidence="18 19">10D</strain>
    </source>
</reference>
<name>M1VDM3_CYAM1</name>
<evidence type="ECO:0000256" key="3">
    <source>
        <dbReference type="ARBA" id="ARBA00001946"/>
    </source>
</evidence>
<dbReference type="GO" id="GO:0003677">
    <property type="term" value="F:DNA binding"/>
    <property type="evidence" value="ECO:0007669"/>
    <property type="project" value="UniProtKB-UniRule"/>
</dbReference>
<dbReference type="SUPFAM" id="SSF54211">
    <property type="entry name" value="Ribosomal protein S5 domain 2-like"/>
    <property type="match status" value="1"/>
</dbReference>
<evidence type="ECO:0000256" key="10">
    <source>
        <dbReference type="ARBA" id="ARBA00023125"/>
    </source>
</evidence>
<dbReference type="AlphaFoldDB" id="M1VDM3"/>
<dbReference type="Pfam" id="PF16898">
    <property type="entry name" value="TOPRIM_C"/>
    <property type="match status" value="1"/>
</dbReference>
<dbReference type="OrthoDB" id="276498at2759"/>
<dbReference type="Gene3D" id="1.10.268.10">
    <property type="entry name" value="Topoisomerase, domain 3"/>
    <property type="match status" value="1"/>
</dbReference>
<feature type="compositionally biased region" description="Basic and acidic residues" evidence="15">
    <location>
        <begin position="1189"/>
        <end position="1200"/>
    </location>
</feature>
<dbReference type="Pfam" id="PF02518">
    <property type="entry name" value="HATPase_c"/>
    <property type="match status" value="1"/>
</dbReference>
<dbReference type="FunFam" id="3.90.199.10:FF:000002">
    <property type="entry name" value="DNA topoisomerase 2"/>
    <property type="match status" value="1"/>
</dbReference>
<dbReference type="InterPro" id="IPR001154">
    <property type="entry name" value="TopoII_euk"/>
</dbReference>
<dbReference type="Gene3D" id="3.30.1490.30">
    <property type="match status" value="1"/>
</dbReference>
<evidence type="ECO:0000256" key="11">
    <source>
        <dbReference type="ARBA" id="ARBA00023235"/>
    </source>
</evidence>
<sequence>MRSLGDIRLVERLVQPHLRKQRFSTLIEATYQRLTPREHVLKRPEVYLGPVERIERRLWSIPATSATVEQVIHEGRITLRQVHYSPALYKIFDEILVNAIDNARRDPHTDAIDIWLPLEDSASTSKRTLRIRNTGRGIPVAMHPREHLYVPELIFGHLLTGSNFDDTDASVRLTGGRHGYGAKLTNIMSKRFAVETIDEQRCLRYRQVWQNNMSTCSAPEIEAVSPAIAQHPYTEIEFEPDLERFGLDRCGDRDTLMLMARRAFDAAGILPNVRVRLNGTPLALNGFAEYVQRHGTDAEPSIILQPNAHWEIGLRALTQAEQAAPMVSFVNGIATFQGGSHVQCIQELLCRRIADRIAARYKSLRCVLTPSLVRSQLLLFVNCLVNRPAFESQSKEMLTSRQRDLLATLPEQFPTENELNDALEQTKLMERILAAAEERLAAEVRGSRPVSALVASASRGTGALRRLAIPKLEDANAAGGPDSSRCTLILTEGDSAKALAMAGLSVVGRDYYGVFPLRGKLLNVRDCHPRQLAQNEEVNNLRIILGLEFDRDYSTPESRKALRYGHVMLMTDQDHDGSHIKGLIMNLFDFFWPSLLEGGDFLEAFMTPIVKAAAKHGGAVQSFFTITAFREWWEQLPASQRHHHWLIKYYKGLGTSTSAEGKAYFRDLERHRIRFAPVAPGDRHQLDLAFNRSRAEERKRWLAELDTATPRDAGDAPLETNASSDAGVSLATFVNRELALYSYANNVRSIPSAIDGLKPAQRKVLYACLKRGLVRDMKVAQLAGYVAEQTAYHHGEESLHSTIVRMAQDFCGANNLPLLQPLGQFGTRLLGGKDAASARYIYTCLSPVTRKIFPASDDPLLTYCEDDGQQIEPEYFVPIIPMALVNGIDGVGTGWSTTLPPFHPLDIIHNVRCLLQGRSPKPLKPWYRRFRGQIIAQSELVFVSRGCVERLSSTTFRVRELPIGRWTESYKAFLHELTEAGVLKGFREYHTDENICFELVMTRANAQRLEERGEGLWRHLRLESTISCTNMHLFDARGRIRKYETPLSILEDFMIERERLYQKRLERECQELERKFASAQKRLAFVELVVSGKLELFGRSLNQVQRDMISLGISPDEATGSLEALLATPVRLLTREEAQRTRDETRHWRARWEASRAATPRSVWQAELAELERTVRSMLANDKASSGADRSHVSEHSAES</sequence>
<dbReference type="Gene3D" id="3.30.230.10">
    <property type="match status" value="1"/>
</dbReference>
<comment type="cofactor">
    <cofactor evidence="2">
        <name>Ca(2+)</name>
        <dbReference type="ChEBI" id="CHEBI:29108"/>
    </cofactor>
</comment>
<dbReference type="Gene3D" id="3.90.199.10">
    <property type="entry name" value="Topoisomerase II, domain 5"/>
    <property type="match status" value="1"/>
</dbReference>
<feature type="domain" description="Topo IIA-type catalytic" evidence="17">
    <location>
        <begin position="750"/>
        <end position="1168"/>
    </location>
</feature>
<dbReference type="SUPFAM" id="SSF56719">
    <property type="entry name" value="Type II DNA topoisomerase"/>
    <property type="match status" value="1"/>
</dbReference>
<evidence type="ECO:0000256" key="7">
    <source>
        <dbReference type="ARBA" id="ARBA00022840"/>
    </source>
</evidence>
<dbReference type="InterPro" id="IPR036890">
    <property type="entry name" value="HATPase_C_sf"/>
</dbReference>
<dbReference type="FunFam" id="3.40.50.670:FF:000001">
    <property type="entry name" value="DNA topoisomerase 2"/>
    <property type="match status" value="1"/>
</dbReference>
<dbReference type="InterPro" id="IPR002205">
    <property type="entry name" value="Topo_IIA_dom_A"/>
</dbReference>
<dbReference type="PANTHER" id="PTHR10169:SF38">
    <property type="entry name" value="DNA TOPOISOMERASE 2"/>
    <property type="match status" value="1"/>
</dbReference>
<dbReference type="InterPro" id="IPR013758">
    <property type="entry name" value="Topo_IIA_A/C_ab"/>
</dbReference>
<evidence type="ECO:0000256" key="9">
    <source>
        <dbReference type="ARBA" id="ARBA00023029"/>
    </source>
</evidence>
<dbReference type="Gene3D" id="3.30.565.10">
    <property type="entry name" value="Histidine kinase-like ATPase, C-terminal domain"/>
    <property type="match status" value="1"/>
</dbReference>
<dbReference type="Gramene" id="CML330CT">
    <property type="protein sequence ID" value="CML330CT"/>
    <property type="gene ID" value="CML330C"/>
</dbReference>
<dbReference type="PROSITE" id="PS00177">
    <property type="entry name" value="TOPOISOMERASE_II"/>
    <property type="match status" value="1"/>
</dbReference>
<gene>
    <name evidence="18" type="ORF">CYME_CML330C</name>
</gene>
<evidence type="ECO:0000256" key="5">
    <source>
        <dbReference type="ARBA" id="ARBA00022723"/>
    </source>
</evidence>
<dbReference type="SUPFAM" id="SSF55874">
    <property type="entry name" value="ATPase domain of HSP90 chaperone/DNA topoisomerase II/histidine kinase"/>
    <property type="match status" value="1"/>
</dbReference>
<dbReference type="InterPro" id="IPR013506">
    <property type="entry name" value="Topo_IIA_bsu_dom2"/>
</dbReference>
<dbReference type="CDD" id="cd03365">
    <property type="entry name" value="TOPRIM_TopoIIA"/>
    <property type="match status" value="1"/>
</dbReference>
<evidence type="ECO:0000256" key="13">
    <source>
        <dbReference type="RuleBase" id="RU362094"/>
    </source>
</evidence>
<evidence type="ECO:0000256" key="4">
    <source>
        <dbReference type="ARBA" id="ARBA00011080"/>
    </source>
</evidence>
<keyword evidence="9 12" id="KW-0799">Topoisomerase</keyword>
<keyword evidence="7 13" id="KW-0067">ATP-binding</keyword>
<dbReference type="InterPro" id="IPR034157">
    <property type="entry name" value="TOPRIM_TopoII"/>
</dbReference>
<dbReference type="InterPro" id="IPR013760">
    <property type="entry name" value="Topo_IIA-like_dom_sf"/>
</dbReference>
<feature type="coiled-coil region" evidence="14">
    <location>
        <begin position="1055"/>
        <end position="1089"/>
    </location>
</feature>
<evidence type="ECO:0000256" key="1">
    <source>
        <dbReference type="ARBA" id="ARBA00000185"/>
    </source>
</evidence>
<keyword evidence="11 12" id="KW-0413">Isomerase</keyword>
<reference evidence="18 19" key="2">
    <citation type="journal article" date="2007" name="BMC Biol.">
        <title>A 100%-complete sequence reveals unusually simple genomic features in the hot-spring red alga Cyanidioschyzon merolae.</title>
        <authorList>
            <person name="Nozaki H."/>
            <person name="Takano H."/>
            <person name="Misumi O."/>
            <person name="Terasawa K."/>
            <person name="Matsuzaki M."/>
            <person name="Maruyama S."/>
            <person name="Nishida K."/>
            <person name="Yagisawa F."/>
            <person name="Yoshida Y."/>
            <person name="Fujiwara T."/>
            <person name="Takio S."/>
            <person name="Tamura K."/>
            <person name="Chung S.J."/>
            <person name="Nakamura S."/>
            <person name="Kuroiwa H."/>
            <person name="Tanaka K."/>
            <person name="Sato N."/>
            <person name="Kuroiwa T."/>
        </authorList>
    </citation>
    <scope>NUCLEOTIDE SEQUENCE [LARGE SCALE GENOMIC DNA]</scope>
    <source>
        <strain evidence="18 19">10D</strain>
    </source>
</reference>